<dbReference type="AlphaFoldDB" id="A0A6J6GTX2"/>
<dbReference type="GO" id="GO:0005829">
    <property type="term" value="C:cytosol"/>
    <property type="evidence" value="ECO:0007669"/>
    <property type="project" value="TreeGrafter"/>
</dbReference>
<dbReference type="EMBL" id="CAEZUP010000013">
    <property type="protein sequence ID" value="CAB4602385.1"/>
    <property type="molecule type" value="Genomic_DNA"/>
</dbReference>
<sequence length="372" mass="38842">MRAARAEVDLGAVAHNAAVLRRSIAPSLLCAVVKADGYGHGAIAVSEALLGAGVEWLAVALIEEAAVLRKAGITAPILLLSQPRVADIPAVVRYDMRVCVTSSATAEHLAAAARAQGKVVKVHLKVDTGMNRIGVAPEDAPALARDIAGRPELDLEGIFTHCAVADEPSNPFTDVQLARFDATVAELAEAGIVPAIRHAGNSAIGIAHPQGRYDLVRMGIAVYGIAPAPGLANELDLRPALSLKAEVSMAKRVAAGEGVSYGLRHRFDAPTTVATVPIGYADGVPRRLGLQGGEVLIGGKRRSIVGVVTMDQLMVDCGDDVIEVGDEVVLIGTQGDETITAEEWAINLDTIAYEVVCGIGPRVPRFYKQGVT</sequence>
<dbReference type="GO" id="GO:0008784">
    <property type="term" value="F:alanine racemase activity"/>
    <property type="evidence" value="ECO:0007669"/>
    <property type="project" value="InterPro"/>
</dbReference>
<dbReference type="FunFam" id="3.20.20.10:FF:000002">
    <property type="entry name" value="Alanine racemase"/>
    <property type="match status" value="1"/>
</dbReference>
<organism evidence="5">
    <name type="scientific">freshwater metagenome</name>
    <dbReference type="NCBI Taxonomy" id="449393"/>
    <lineage>
        <taxon>unclassified sequences</taxon>
        <taxon>metagenomes</taxon>
        <taxon>ecological metagenomes</taxon>
    </lineage>
</organism>
<dbReference type="SUPFAM" id="SSF51419">
    <property type="entry name" value="PLP-binding barrel"/>
    <property type="match status" value="1"/>
</dbReference>
<dbReference type="HAMAP" id="MF_01201">
    <property type="entry name" value="Ala_racemase"/>
    <property type="match status" value="1"/>
</dbReference>
<dbReference type="PANTHER" id="PTHR30511:SF0">
    <property type="entry name" value="ALANINE RACEMASE, CATABOLIC-RELATED"/>
    <property type="match status" value="1"/>
</dbReference>
<dbReference type="GO" id="GO:0030170">
    <property type="term" value="F:pyridoxal phosphate binding"/>
    <property type="evidence" value="ECO:0007669"/>
    <property type="project" value="TreeGrafter"/>
</dbReference>
<comment type="cofactor">
    <cofactor evidence="1">
        <name>pyridoxal 5'-phosphate</name>
        <dbReference type="ChEBI" id="CHEBI:597326"/>
    </cofactor>
</comment>
<evidence type="ECO:0000256" key="3">
    <source>
        <dbReference type="ARBA" id="ARBA00023235"/>
    </source>
</evidence>
<dbReference type="InterPro" id="IPR011079">
    <property type="entry name" value="Ala_racemase_C"/>
</dbReference>
<name>A0A6J6GTX2_9ZZZZ</name>
<reference evidence="5" key="1">
    <citation type="submission" date="2020-05" db="EMBL/GenBank/DDBJ databases">
        <authorList>
            <person name="Chiriac C."/>
            <person name="Salcher M."/>
            <person name="Ghai R."/>
            <person name="Kavagutti S V."/>
        </authorList>
    </citation>
    <scope>NUCLEOTIDE SEQUENCE</scope>
</reference>
<dbReference type="InterPro" id="IPR001608">
    <property type="entry name" value="Ala_racemase_N"/>
</dbReference>
<dbReference type="NCBIfam" id="TIGR00492">
    <property type="entry name" value="alr"/>
    <property type="match status" value="1"/>
</dbReference>
<dbReference type="CDD" id="cd00430">
    <property type="entry name" value="PLPDE_III_AR"/>
    <property type="match status" value="1"/>
</dbReference>
<dbReference type="PROSITE" id="PS00395">
    <property type="entry name" value="ALANINE_RACEMASE"/>
    <property type="match status" value="1"/>
</dbReference>
<protein>
    <submittedName>
        <fullName evidence="5">Unannotated protein</fullName>
    </submittedName>
</protein>
<dbReference type="SUPFAM" id="SSF50621">
    <property type="entry name" value="Alanine racemase C-terminal domain-like"/>
    <property type="match status" value="1"/>
</dbReference>
<dbReference type="InterPro" id="IPR020622">
    <property type="entry name" value="Ala_racemase_pyridoxalP-BS"/>
</dbReference>
<proteinExistence type="inferred from homology"/>
<dbReference type="GO" id="GO:0030632">
    <property type="term" value="P:D-alanine biosynthetic process"/>
    <property type="evidence" value="ECO:0007669"/>
    <property type="project" value="TreeGrafter"/>
</dbReference>
<accession>A0A6J6GTX2</accession>
<gene>
    <name evidence="5" type="ORF">UFOPK1835_00513</name>
</gene>
<dbReference type="SMART" id="SM01005">
    <property type="entry name" value="Ala_racemase_C"/>
    <property type="match status" value="1"/>
</dbReference>
<dbReference type="Pfam" id="PF01168">
    <property type="entry name" value="Ala_racemase_N"/>
    <property type="match status" value="1"/>
</dbReference>
<evidence type="ECO:0000256" key="1">
    <source>
        <dbReference type="ARBA" id="ARBA00001933"/>
    </source>
</evidence>
<dbReference type="Gene3D" id="3.20.20.10">
    <property type="entry name" value="Alanine racemase"/>
    <property type="match status" value="1"/>
</dbReference>
<dbReference type="PRINTS" id="PR00992">
    <property type="entry name" value="ALARACEMASE"/>
</dbReference>
<dbReference type="InterPro" id="IPR029066">
    <property type="entry name" value="PLP-binding_barrel"/>
</dbReference>
<dbReference type="Pfam" id="PF00842">
    <property type="entry name" value="Ala_racemase_C"/>
    <property type="match status" value="1"/>
</dbReference>
<dbReference type="InterPro" id="IPR009006">
    <property type="entry name" value="Ala_racemase/Decarboxylase_C"/>
</dbReference>
<dbReference type="GO" id="GO:0009252">
    <property type="term" value="P:peptidoglycan biosynthetic process"/>
    <property type="evidence" value="ECO:0007669"/>
    <property type="project" value="TreeGrafter"/>
</dbReference>
<keyword evidence="3" id="KW-0413">Isomerase</keyword>
<feature type="domain" description="Alanine racemase C-terminal" evidence="4">
    <location>
        <begin position="240"/>
        <end position="368"/>
    </location>
</feature>
<dbReference type="Gene3D" id="2.40.37.10">
    <property type="entry name" value="Lyase, Ornithine Decarboxylase, Chain A, domain 1"/>
    <property type="match status" value="1"/>
</dbReference>
<evidence type="ECO:0000313" key="5">
    <source>
        <dbReference type="EMBL" id="CAB4602385.1"/>
    </source>
</evidence>
<dbReference type="PANTHER" id="PTHR30511">
    <property type="entry name" value="ALANINE RACEMASE"/>
    <property type="match status" value="1"/>
</dbReference>
<evidence type="ECO:0000259" key="4">
    <source>
        <dbReference type="SMART" id="SM01005"/>
    </source>
</evidence>
<dbReference type="InterPro" id="IPR000821">
    <property type="entry name" value="Ala_racemase"/>
</dbReference>
<evidence type="ECO:0000256" key="2">
    <source>
        <dbReference type="ARBA" id="ARBA00022898"/>
    </source>
</evidence>
<keyword evidence="2" id="KW-0663">Pyridoxal phosphate</keyword>